<dbReference type="AlphaFoldDB" id="A0A9X1M2S3"/>
<gene>
    <name evidence="2" type="ORF">LJ751_11250</name>
</gene>
<comment type="caution">
    <text evidence="2">The sequence shown here is derived from an EMBL/GenBank/DDBJ whole genome shotgun (WGS) entry which is preliminary data.</text>
</comment>
<dbReference type="Proteomes" id="UP001139264">
    <property type="component" value="Unassembled WGS sequence"/>
</dbReference>
<sequence length="310" mass="34242">MALGVNIWSPPTAEAAHDYYQFSVENPVEKILDLYASEENGGVLNSDNKAKEITGRIVEAIQNRASFSMIRMGDGEGNCLFDFDQYPTLKSYILDRISYMHFGEGSIVPAHDEEFLRMMIQAIDSSDVIGVPERDAVAKGFKTVDDDLDVRAVVGNRTAALKVAARVGLQTTASAWTNRQLLPHYEEILTGRDAVGVISSHPKLGDLMKKRFGIGKVVEHLIPRQAVFLKTSDRKDSGHFPDVFRDIVDSISPTPGMPYLVSGGLLAKHYCHVIKSRGGVAIDAGSVPEIWLNIPNRGLSQDFLDRWKLV</sequence>
<dbReference type="InterPro" id="IPR055171">
    <property type="entry name" value="GT-D-like"/>
</dbReference>
<dbReference type="EMBL" id="JAJFZP010000009">
    <property type="protein sequence ID" value="MCC3269926.1"/>
    <property type="molecule type" value="Genomic_DNA"/>
</dbReference>
<dbReference type="RefSeq" id="WP_227908245.1">
    <property type="nucleotide sequence ID" value="NZ_CP095461.1"/>
</dbReference>
<evidence type="ECO:0000259" key="1">
    <source>
        <dbReference type="Pfam" id="PF22882"/>
    </source>
</evidence>
<evidence type="ECO:0000313" key="2">
    <source>
        <dbReference type="EMBL" id="MCC3269926.1"/>
    </source>
</evidence>
<feature type="domain" description="GT-D fold-like" evidence="1">
    <location>
        <begin position="50"/>
        <end position="219"/>
    </location>
</feature>
<evidence type="ECO:0000313" key="3">
    <source>
        <dbReference type="Proteomes" id="UP001139264"/>
    </source>
</evidence>
<proteinExistence type="predicted"/>
<reference evidence="2" key="1">
    <citation type="submission" date="2021-10" db="EMBL/GenBank/DDBJ databases">
        <title>Novel species in genus Arthrobacter.</title>
        <authorList>
            <person name="Liu Y."/>
        </authorList>
    </citation>
    <scope>NUCLEOTIDE SEQUENCE</scope>
    <source>
        <strain evidence="2">Zg-Y809</strain>
    </source>
</reference>
<accession>A0A9X1M2S3</accession>
<protein>
    <recommendedName>
        <fullName evidence="1">GT-D fold-like domain-containing protein</fullName>
    </recommendedName>
</protein>
<dbReference type="Pfam" id="PF22882">
    <property type="entry name" value="GT-D-like"/>
    <property type="match status" value="1"/>
</dbReference>
<name>A0A9X1M2S3_9MICC</name>
<organism evidence="2 3">
    <name type="scientific">Arthrobacter gengyunqii</name>
    <dbReference type="NCBI Taxonomy" id="2886940"/>
    <lineage>
        <taxon>Bacteria</taxon>
        <taxon>Bacillati</taxon>
        <taxon>Actinomycetota</taxon>
        <taxon>Actinomycetes</taxon>
        <taxon>Micrococcales</taxon>
        <taxon>Micrococcaceae</taxon>
        <taxon>Arthrobacter</taxon>
    </lineage>
</organism>